<protein>
    <recommendedName>
        <fullName evidence="7">WAT1-related protein</fullName>
    </recommendedName>
</protein>
<keyword evidence="6" id="KW-1185">Reference proteome</keyword>
<organism evidence="5 6">
    <name type="scientific">Penstemon smallii</name>
    <dbReference type="NCBI Taxonomy" id="265156"/>
    <lineage>
        <taxon>Eukaryota</taxon>
        <taxon>Viridiplantae</taxon>
        <taxon>Streptophyta</taxon>
        <taxon>Embryophyta</taxon>
        <taxon>Tracheophyta</taxon>
        <taxon>Spermatophyta</taxon>
        <taxon>Magnoliopsida</taxon>
        <taxon>eudicotyledons</taxon>
        <taxon>Gunneridae</taxon>
        <taxon>Pentapetalae</taxon>
        <taxon>asterids</taxon>
        <taxon>lamiids</taxon>
        <taxon>Lamiales</taxon>
        <taxon>Plantaginaceae</taxon>
        <taxon>Cheloneae</taxon>
        <taxon>Penstemon</taxon>
    </lineage>
</organism>
<feature type="transmembrane region" description="Helical" evidence="4">
    <location>
        <begin position="199"/>
        <end position="218"/>
    </location>
</feature>
<evidence type="ECO:0008006" key="7">
    <source>
        <dbReference type="Google" id="ProtNLM"/>
    </source>
</evidence>
<sequence length="221" mass="25052">MVTVECTNVGLSTMYKAAVSKGLSYHVFMVYSYAISALLLLPLSYFFHRRTQQLPPFTFQLHARQILHPSDTRVYLQHNILAGYKGIELSNPTLGSAMHEQSHPRYYILSCNSFQVYFLMEKVKWKSISSQAKTIGTVVSMGGAFIVVFYKGPMLLNISSAAVESNWFLGGSLLAASYIVVSIWYIFQAKFVREYPAEFLVLVIRKFACLSSVIIYNFCFV</sequence>
<evidence type="ECO:0000256" key="2">
    <source>
        <dbReference type="ARBA" id="ARBA00022989"/>
    </source>
</evidence>
<evidence type="ECO:0000313" key="5">
    <source>
        <dbReference type="EMBL" id="KAL3849699.1"/>
    </source>
</evidence>
<dbReference type="InterPro" id="IPR030184">
    <property type="entry name" value="WAT1-related"/>
</dbReference>
<feature type="transmembrane region" description="Helical" evidence="4">
    <location>
        <begin position="23"/>
        <end position="47"/>
    </location>
</feature>
<evidence type="ECO:0000313" key="6">
    <source>
        <dbReference type="Proteomes" id="UP001634393"/>
    </source>
</evidence>
<dbReference type="EMBL" id="JBJXBP010000001">
    <property type="protein sequence ID" value="KAL3849699.1"/>
    <property type="molecule type" value="Genomic_DNA"/>
</dbReference>
<keyword evidence="3 4" id="KW-0472">Membrane</keyword>
<dbReference type="PANTHER" id="PTHR31218">
    <property type="entry name" value="WAT1-RELATED PROTEIN"/>
    <property type="match status" value="1"/>
</dbReference>
<keyword evidence="1 4" id="KW-0812">Transmembrane</keyword>
<feature type="transmembrane region" description="Helical" evidence="4">
    <location>
        <begin position="134"/>
        <end position="152"/>
    </location>
</feature>
<evidence type="ECO:0000256" key="1">
    <source>
        <dbReference type="ARBA" id="ARBA00022692"/>
    </source>
</evidence>
<dbReference type="Proteomes" id="UP001634393">
    <property type="component" value="Unassembled WGS sequence"/>
</dbReference>
<accession>A0ABD3UJJ1</accession>
<feature type="transmembrane region" description="Helical" evidence="4">
    <location>
        <begin position="167"/>
        <end position="187"/>
    </location>
</feature>
<name>A0ABD3UJJ1_9LAMI</name>
<evidence type="ECO:0000256" key="4">
    <source>
        <dbReference type="SAM" id="Phobius"/>
    </source>
</evidence>
<comment type="caution">
    <text evidence="5">The sequence shown here is derived from an EMBL/GenBank/DDBJ whole genome shotgun (WGS) entry which is preliminary data.</text>
</comment>
<proteinExistence type="predicted"/>
<keyword evidence="2 4" id="KW-1133">Transmembrane helix</keyword>
<gene>
    <name evidence="5" type="ORF">ACJIZ3_011581</name>
</gene>
<dbReference type="AlphaFoldDB" id="A0ABD3UJJ1"/>
<evidence type="ECO:0000256" key="3">
    <source>
        <dbReference type="ARBA" id="ARBA00023136"/>
    </source>
</evidence>
<reference evidence="5 6" key="1">
    <citation type="submission" date="2024-12" db="EMBL/GenBank/DDBJ databases">
        <title>The unique morphological basis and parallel evolutionary history of personate flowers in Penstemon.</title>
        <authorList>
            <person name="Depatie T.H."/>
            <person name="Wessinger C.A."/>
        </authorList>
    </citation>
    <scope>NUCLEOTIDE SEQUENCE [LARGE SCALE GENOMIC DNA]</scope>
    <source>
        <strain evidence="5">WTNN_2</strain>
        <tissue evidence="5">Leaf</tissue>
    </source>
</reference>